<gene>
    <name evidence="3" type="ORF">SAMN06295933_1463</name>
</gene>
<dbReference type="EMBL" id="FWZU01000002">
    <property type="protein sequence ID" value="SMF05892.1"/>
    <property type="molecule type" value="Genomic_DNA"/>
</dbReference>
<protein>
    <submittedName>
        <fullName evidence="3">Hyperosmotically inducible protein</fullName>
    </submittedName>
</protein>
<dbReference type="PANTHER" id="PTHR34606">
    <property type="entry name" value="BON DOMAIN-CONTAINING PROTEIN"/>
    <property type="match status" value="1"/>
</dbReference>
<evidence type="ECO:0000313" key="4">
    <source>
        <dbReference type="Proteomes" id="UP000192906"/>
    </source>
</evidence>
<keyword evidence="4" id="KW-1185">Reference proteome</keyword>
<sequence>MQKIKLLCLIMLTLICLSGCSASIFIPPLPGPTMVPSAIGTIYTAYAIGADERGFQTIVEDEMIEAKIQSKIFHQKDLKVLGLSAYSYNGHVYVIGQYDDKKDLSKIRKIVQKSGKVNSLTTFMLKETENSSCNAAEDYILQMQIKEALLEDDSVWGTNIAVKSVQCNVVLLGRVGNINEITYAKQIAASIEGVSSVKSFIKSSKQNKYNMTRKQEIAFNK</sequence>
<dbReference type="InterPro" id="IPR007055">
    <property type="entry name" value="BON_dom"/>
</dbReference>
<dbReference type="AlphaFoldDB" id="A0A1X7CZJ8"/>
<evidence type="ECO:0000313" key="3">
    <source>
        <dbReference type="EMBL" id="SMF05892.1"/>
    </source>
</evidence>
<dbReference type="OrthoDB" id="5453922at2"/>
<feature type="domain" description="BON" evidence="2">
    <location>
        <begin position="137"/>
        <end position="205"/>
    </location>
</feature>
<dbReference type="Proteomes" id="UP000192906">
    <property type="component" value="Unassembled WGS sequence"/>
</dbReference>
<dbReference type="PROSITE" id="PS50914">
    <property type="entry name" value="BON"/>
    <property type="match status" value="1"/>
</dbReference>
<organism evidence="3 4">
    <name type="scientific">Desulfovibrio gilichinskyi</name>
    <dbReference type="NCBI Taxonomy" id="1519643"/>
    <lineage>
        <taxon>Bacteria</taxon>
        <taxon>Pseudomonadati</taxon>
        <taxon>Thermodesulfobacteriota</taxon>
        <taxon>Desulfovibrionia</taxon>
        <taxon>Desulfovibrionales</taxon>
        <taxon>Desulfovibrionaceae</taxon>
        <taxon>Desulfovibrio</taxon>
    </lineage>
</organism>
<evidence type="ECO:0000259" key="2">
    <source>
        <dbReference type="PROSITE" id="PS50914"/>
    </source>
</evidence>
<proteinExistence type="predicted"/>
<feature type="signal peptide" evidence="1">
    <location>
        <begin position="1"/>
        <end position="21"/>
    </location>
</feature>
<accession>A0A1X7CZJ8</accession>
<dbReference type="InterPro" id="IPR051686">
    <property type="entry name" value="Lipoprotein_DolP"/>
</dbReference>
<reference evidence="4" key="1">
    <citation type="submission" date="2017-04" db="EMBL/GenBank/DDBJ databases">
        <authorList>
            <person name="Varghese N."/>
            <person name="Submissions S."/>
        </authorList>
    </citation>
    <scope>NUCLEOTIDE SEQUENCE [LARGE SCALE GENOMIC DNA]</scope>
    <source>
        <strain evidence="4">K3S</strain>
    </source>
</reference>
<name>A0A1X7CZJ8_9BACT</name>
<dbReference type="Pfam" id="PF04972">
    <property type="entry name" value="BON"/>
    <property type="match status" value="2"/>
</dbReference>
<keyword evidence="1" id="KW-0732">Signal</keyword>
<dbReference type="STRING" id="1519643.SAMN06295933_1463"/>
<feature type="chain" id="PRO_5012214232" evidence="1">
    <location>
        <begin position="22"/>
        <end position="221"/>
    </location>
</feature>
<evidence type="ECO:0000256" key="1">
    <source>
        <dbReference type="SAM" id="SignalP"/>
    </source>
</evidence>
<dbReference type="RefSeq" id="WP_085101309.1">
    <property type="nucleotide sequence ID" value="NZ_FWZU01000002.1"/>
</dbReference>
<dbReference type="PANTHER" id="PTHR34606:SF16">
    <property type="entry name" value="BON DOMAIN-CONTAINING PROTEIN"/>
    <property type="match status" value="1"/>
</dbReference>